<accession>A0A2H1X0T8</accession>
<evidence type="ECO:0000256" key="8">
    <source>
        <dbReference type="SAM" id="Coils"/>
    </source>
</evidence>
<dbReference type="InterPro" id="IPR019392">
    <property type="entry name" value="Miga"/>
</dbReference>
<comment type="similarity">
    <text evidence="2">Belongs to the mitoguardin family.</text>
</comment>
<dbReference type="GO" id="GO:0005741">
    <property type="term" value="C:mitochondrial outer membrane"/>
    <property type="evidence" value="ECO:0007669"/>
    <property type="project" value="UniProtKB-SubCell"/>
</dbReference>
<evidence type="ECO:0000256" key="7">
    <source>
        <dbReference type="ARBA" id="ARBA00023136"/>
    </source>
</evidence>
<evidence type="ECO:0000256" key="9">
    <source>
        <dbReference type="SAM" id="MobiDB-lite"/>
    </source>
</evidence>
<name>A0A2H1X0T8_SPOFR</name>
<evidence type="ECO:0000313" key="10">
    <source>
        <dbReference type="EMBL" id="SOQ58923.1"/>
    </source>
</evidence>
<evidence type="ECO:0000256" key="2">
    <source>
        <dbReference type="ARBA" id="ARBA00008969"/>
    </source>
</evidence>
<reference evidence="10" key="1">
    <citation type="submission" date="2016-07" db="EMBL/GenBank/DDBJ databases">
        <authorList>
            <person name="Bretaudeau A."/>
        </authorList>
    </citation>
    <scope>NUCLEOTIDE SEQUENCE</scope>
    <source>
        <strain evidence="10">Rice</strain>
        <tissue evidence="10">Whole body</tissue>
    </source>
</reference>
<organism evidence="10">
    <name type="scientific">Spodoptera frugiperda</name>
    <name type="common">Fall armyworm</name>
    <dbReference type="NCBI Taxonomy" id="7108"/>
    <lineage>
        <taxon>Eukaryota</taxon>
        <taxon>Metazoa</taxon>
        <taxon>Ecdysozoa</taxon>
        <taxon>Arthropoda</taxon>
        <taxon>Hexapoda</taxon>
        <taxon>Insecta</taxon>
        <taxon>Pterygota</taxon>
        <taxon>Neoptera</taxon>
        <taxon>Endopterygota</taxon>
        <taxon>Lepidoptera</taxon>
        <taxon>Glossata</taxon>
        <taxon>Ditrysia</taxon>
        <taxon>Noctuoidea</taxon>
        <taxon>Noctuidae</taxon>
        <taxon>Amphipyrinae</taxon>
        <taxon>Spodoptera</taxon>
    </lineage>
</organism>
<dbReference type="AlphaFoldDB" id="A0A2H1X0T8"/>
<proteinExistence type="inferred from homology"/>
<keyword evidence="4" id="KW-1000">Mitochondrion outer membrane</keyword>
<dbReference type="EMBL" id="ODYU01012543">
    <property type="protein sequence ID" value="SOQ58923.1"/>
    <property type="molecule type" value="Genomic_DNA"/>
</dbReference>
<feature type="region of interest" description="Disordered" evidence="9">
    <location>
        <begin position="337"/>
        <end position="378"/>
    </location>
</feature>
<keyword evidence="3" id="KW-0812">Transmembrane</keyword>
<keyword evidence="8" id="KW-0175">Coiled coil</keyword>
<feature type="compositionally biased region" description="Low complexity" evidence="9">
    <location>
        <begin position="120"/>
        <end position="129"/>
    </location>
</feature>
<evidence type="ECO:0000256" key="6">
    <source>
        <dbReference type="ARBA" id="ARBA00023128"/>
    </source>
</evidence>
<gene>
    <name evidence="10" type="ORF">SFRICE_003782</name>
</gene>
<keyword evidence="5" id="KW-1133">Transmembrane helix</keyword>
<feature type="region of interest" description="Disordered" evidence="9">
    <location>
        <begin position="120"/>
        <end position="174"/>
    </location>
</feature>
<dbReference type="GO" id="GO:0008053">
    <property type="term" value="P:mitochondrial fusion"/>
    <property type="evidence" value="ECO:0007669"/>
    <property type="project" value="InterPro"/>
</dbReference>
<dbReference type="PANTHER" id="PTHR21508:SF5">
    <property type="entry name" value="MITOGUARDIN"/>
    <property type="match status" value="1"/>
</dbReference>
<evidence type="ECO:0000256" key="1">
    <source>
        <dbReference type="ARBA" id="ARBA00004294"/>
    </source>
</evidence>
<dbReference type="PANTHER" id="PTHR21508">
    <property type="entry name" value="MITOGUARDIN"/>
    <property type="match status" value="1"/>
</dbReference>
<protein>
    <submittedName>
        <fullName evidence="10">SFRICE_003782</fullName>
    </submittedName>
</protein>
<evidence type="ECO:0000256" key="4">
    <source>
        <dbReference type="ARBA" id="ARBA00022787"/>
    </source>
</evidence>
<comment type="subcellular location">
    <subcellularLocation>
        <location evidence="1">Mitochondrion outer membrane</location>
    </subcellularLocation>
</comment>
<evidence type="ECO:0000256" key="3">
    <source>
        <dbReference type="ARBA" id="ARBA00022692"/>
    </source>
</evidence>
<keyword evidence="6" id="KW-0496">Mitochondrion</keyword>
<sequence length="658" mass="73889">MDDLLMAPPRRILRQQLEILMNFLEENKYMSKGLMPGAPVSHQKTRQKWAILAKQLNAVQSGALKTPDGWKKYWFEWRHKCRKKAANARRFRSGSEGGSNRCIPLNDLEVRVLELSGKGSVSTGVSSSSQNDNFTGDSDSEPLENLKLKRTPSTSKLGQSVGRESPIDDIPSRVSPPPKWAIDFEERRLAAEERIADALESMANIMKNQEERRGLLEERIADALTAIAGTVQDLNSGVQDALQQLHPVQANYILAINVILLVIGMEALETSINYWEDALAAFSLGARGGVSGTLALTSPEEAEFCREIQDLLQDAYLLQERCELLFLDQRSVLFRSESGGGAGAAEEVTPARRSRLLSTQTASSHTRREHHSSAESFASAEDQVADLRDFDDLTEALPELENLELYQAAVKQLEVGIPYRTLRTEVVQCSTDSEFLCKLHCLRQAFTQVFKDAAIWAWFVDAGRQVLTDLLLFADKEPKEFLVAYEEMVSWATDAANWTTIETELTTKGVKALTFYDVVLDYILLDAFEDLASPPSSVLAVVRNRWLSDGFKESALTTAVWSVIKAKRRYLQFPDGFMAHFYSISEHLLPVLVWGFLGPNERLRDVCESFQSEIVGFISDLFNFQKCRYTNVDDLSADIMQHARLRSANITDKLAERI</sequence>
<keyword evidence="7" id="KW-0472">Membrane</keyword>
<dbReference type="Pfam" id="PF10265">
    <property type="entry name" value="Miga"/>
    <property type="match status" value="1"/>
</dbReference>
<evidence type="ECO:0000256" key="5">
    <source>
        <dbReference type="ARBA" id="ARBA00022989"/>
    </source>
</evidence>
<feature type="coiled-coil region" evidence="8">
    <location>
        <begin position="182"/>
        <end position="226"/>
    </location>
</feature>